<evidence type="ECO:0000256" key="5">
    <source>
        <dbReference type="ARBA" id="ARBA00023014"/>
    </source>
</evidence>
<reference evidence="7 8" key="1">
    <citation type="submission" date="2011-10" db="EMBL/GenBank/DDBJ databases">
        <title>The Noncontiguous Finished genome of Thermanaerovibrio velox DSM 12556.</title>
        <authorList>
            <consortium name="US DOE Joint Genome Institute (JGI-PGF)"/>
            <person name="Lucas S."/>
            <person name="Copeland A."/>
            <person name="Lapidus A."/>
            <person name="Glavina del Rio T."/>
            <person name="Dalin E."/>
            <person name="Tice H."/>
            <person name="Bruce D."/>
            <person name="Goodwin L."/>
            <person name="Pitluck S."/>
            <person name="Peters L."/>
            <person name="Mikhailova N."/>
            <person name="Teshima H."/>
            <person name="Kyrpides N."/>
            <person name="Mavromatis K."/>
            <person name="Ivanova N."/>
            <person name="Markowitz V."/>
            <person name="Cheng J.-F."/>
            <person name="Hugenholtz P."/>
            <person name="Woyke T."/>
            <person name="Wu D."/>
            <person name="Spring S."/>
            <person name="Brambilla E.-M."/>
            <person name="Klenk H.-P."/>
            <person name="Eisen J.A."/>
        </authorList>
    </citation>
    <scope>NUCLEOTIDE SEQUENCE [LARGE SCALE GENOMIC DNA]</scope>
    <source>
        <strain evidence="7 8">DSM 12556</strain>
    </source>
</reference>
<dbReference type="Gene3D" id="3.10.20.30">
    <property type="match status" value="1"/>
</dbReference>
<dbReference type="InterPro" id="IPR051452">
    <property type="entry name" value="Diverse_Oxidoreductases"/>
</dbReference>
<dbReference type="InterPro" id="IPR001041">
    <property type="entry name" value="2Fe-2S_ferredoxin-type"/>
</dbReference>
<name>H0UQL8_9BACT</name>
<dbReference type="InterPro" id="IPR036010">
    <property type="entry name" value="2Fe-2S_ferredoxin-like_sf"/>
</dbReference>
<keyword evidence="3" id="KW-0560">Oxidoreductase</keyword>
<dbReference type="OrthoDB" id="4903at2"/>
<dbReference type="FunFam" id="1.10.150.120:FF:000003">
    <property type="entry name" value="Carbon monoxide dehydrogenase, small subunit"/>
    <property type="match status" value="1"/>
</dbReference>
<dbReference type="InterPro" id="IPR006058">
    <property type="entry name" value="2Fe2S_fd_BS"/>
</dbReference>
<dbReference type="SUPFAM" id="SSF54292">
    <property type="entry name" value="2Fe-2S ferredoxin-like"/>
    <property type="match status" value="1"/>
</dbReference>
<dbReference type="CDD" id="cd00207">
    <property type="entry name" value="fer2"/>
    <property type="match status" value="1"/>
</dbReference>
<dbReference type="RefSeq" id="WP_006584276.1">
    <property type="nucleotide sequence ID" value="NZ_CM001377.1"/>
</dbReference>
<evidence type="ECO:0000313" key="7">
    <source>
        <dbReference type="EMBL" id="EHM10782.1"/>
    </source>
</evidence>
<keyword evidence="2" id="KW-0479">Metal-binding</keyword>
<dbReference type="InterPro" id="IPR012675">
    <property type="entry name" value="Beta-grasp_dom_sf"/>
</dbReference>
<dbReference type="AlphaFoldDB" id="H0UQL8"/>
<keyword evidence="1" id="KW-0001">2Fe-2S</keyword>
<keyword evidence="8" id="KW-1185">Reference proteome</keyword>
<dbReference type="InterPro" id="IPR036884">
    <property type="entry name" value="2Fe-2S-bd_dom_sf"/>
</dbReference>
<evidence type="ECO:0000256" key="2">
    <source>
        <dbReference type="ARBA" id="ARBA00022723"/>
    </source>
</evidence>
<dbReference type="Gene3D" id="1.10.150.120">
    <property type="entry name" value="[2Fe-2S]-binding domain"/>
    <property type="match status" value="1"/>
</dbReference>
<dbReference type="STRING" id="926567.TheveDRAFT_1664"/>
<dbReference type="eggNOG" id="COG2080">
    <property type="taxonomic scope" value="Bacteria"/>
</dbReference>
<organism evidence="7 8">
    <name type="scientific">Thermanaerovibrio velox DSM 12556</name>
    <dbReference type="NCBI Taxonomy" id="926567"/>
    <lineage>
        <taxon>Bacteria</taxon>
        <taxon>Thermotogati</taxon>
        <taxon>Synergistota</taxon>
        <taxon>Synergistia</taxon>
        <taxon>Synergistales</taxon>
        <taxon>Synergistaceae</taxon>
        <taxon>Thermanaerovibrio</taxon>
    </lineage>
</organism>
<keyword evidence="4" id="KW-0408">Iron</keyword>
<dbReference type="PROSITE" id="PS00197">
    <property type="entry name" value="2FE2S_FER_1"/>
    <property type="match status" value="1"/>
</dbReference>
<dbReference type="PROSITE" id="PS51085">
    <property type="entry name" value="2FE2S_FER_2"/>
    <property type="match status" value="1"/>
</dbReference>
<dbReference type="GO" id="GO:0051537">
    <property type="term" value="F:2 iron, 2 sulfur cluster binding"/>
    <property type="evidence" value="ECO:0007669"/>
    <property type="project" value="UniProtKB-KW"/>
</dbReference>
<evidence type="ECO:0000313" key="8">
    <source>
        <dbReference type="Proteomes" id="UP000005730"/>
    </source>
</evidence>
<evidence type="ECO:0000256" key="4">
    <source>
        <dbReference type="ARBA" id="ARBA00023004"/>
    </source>
</evidence>
<dbReference type="InterPro" id="IPR002888">
    <property type="entry name" value="2Fe-2S-bd"/>
</dbReference>
<dbReference type="Pfam" id="PF00111">
    <property type="entry name" value="Fer2"/>
    <property type="match status" value="1"/>
</dbReference>
<dbReference type="SUPFAM" id="SSF47741">
    <property type="entry name" value="CO dehydrogenase ISP C-domain like"/>
    <property type="match status" value="1"/>
</dbReference>
<evidence type="ECO:0000259" key="6">
    <source>
        <dbReference type="PROSITE" id="PS51085"/>
    </source>
</evidence>
<keyword evidence="5" id="KW-0411">Iron-sulfur</keyword>
<dbReference type="Proteomes" id="UP000005730">
    <property type="component" value="Chromosome"/>
</dbReference>
<dbReference type="PANTHER" id="PTHR44379:SF8">
    <property type="entry name" value="XANTHINE DEHYDROGENASE IRON-SULFUR-BINDING SUBUNIT XDHC-RELATED"/>
    <property type="match status" value="1"/>
</dbReference>
<dbReference type="GO" id="GO:0016491">
    <property type="term" value="F:oxidoreductase activity"/>
    <property type="evidence" value="ECO:0007669"/>
    <property type="project" value="UniProtKB-KW"/>
</dbReference>
<dbReference type="GO" id="GO:0046872">
    <property type="term" value="F:metal ion binding"/>
    <property type="evidence" value="ECO:0007669"/>
    <property type="project" value="UniProtKB-KW"/>
</dbReference>
<evidence type="ECO:0000256" key="3">
    <source>
        <dbReference type="ARBA" id="ARBA00023002"/>
    </source>
</evidence>
<dbReference type="Pfam" id="PF01799">
    <property type="entry name" value="Fer2_2"/>
    <property type="match status" value="1"/>
</dbReference>
<dbReference type="EMBL" id="CM001377">
    <property type="protein sequence ID" value="EHM10782.1"/>
    <property type="molecule type" value="Genomic_DNA"/>
</dbReference>
<sequence>MSIGFTLNGREVRFCPSPKQRLLDMLRELGMTSVKEGCSEGECGACTVVMDGEPVASCTVMAFQAEGSRIVTLEGLAEKGLLHPIQRAFAEHGAVQCGFCTPGMIMALYALLVKNPSPTREQVAEAISGNLCRCTGYLPIIEAAMDASRRIDAHAAP</sequence>
<dbReference type="HOGENOM" id="CLU_052511_3_1_0"/>
<evidence type="ECO:0000256" key="1">
    <source>
        <dbReference type="ARBA" id="ARBA00022714"/>
    </source>
</evidence>
<protein>
    <submittedName>
        <fullName evidence="7">Aerobic-type carbon monoxide dehydrogenase, small subunit CoxS/CutS-like protein</fullName>
    </submittedName>
</protein>
<dbReference type="PANTHER" id="PTHR44379">
    <property type="entry name" value="OXIDOREDUCTASE WITH IRON-SULFUR SUBUNIT"/>
    <property type="match status" value="1"/>
</dbReference>
<proteinExistence type="predicted"/>
<gene>
    <name evidence="7" type="ORF">TheveDRAFT_1664</name>
</gene>
<feature type="domain" description="2Fe-2S ferredoxin-type" evidence="6">
    <location>
        <begin position="1"/>
        <end position="76"/>
    </location>
</feature>
<accession>H0UQL8</accession>